<proteinExistence type="predicted"/>
<reference evidence="2" key="1">
    <citation type="journal article" date="2023" name="Science">
        <title>Genome structures resolve the early diversification of teleost fishes.</title>
        <authorList>
            <person name="Parey E."/>
            <person name="Louis A."/>
            <person name="Montfort J."/>
            <person name="Bouchez O."/>
            <person name="Roques C."/>
            <person name="Iampietro C."/>
            <person name="Lluch J."/>
            <person name="Castinel A."/>
            <person name="Donnadieu C."/>
            <person name="Desvignes T."/>
            <person name="Floi Bucao C."/>
            <person name="Jouanno E."/>
            <person name="Wen M."/>
            <person name="Mejri S."/>
            <person name="Dirks R."/>
            <person name="Jansen H."/>
            <person name="Henkel C."/>
            <person name="Chen W.J."/>
            <person name="Zahm M."/>
            <person name="Cabau C."/>
            <person name="Klopp C."/>
            <person name="Thompson A.W."/>
            <person name="Robinson-Rechavi M."/>
            <person name="Braasch I."/>
            <person name="Lecointre G."/>
            <person name="Bobe J."/>
            <person name="Postlethwait J.H."/>
            <person name="Berthelot C."/>
            <person name="Roest Crollius H."/>
            <person name="Guiguen Y."/>
        </authorList>
    </citation>
    <scope>NUCLEOTIDE SEQUENCE</scope>
    <source>
        <strain evidence="2">WJC10195</strain>
    </source>
</reference>
<keyword evidence="3" id="KW-1185">Reference proteome</keyword>
<dbReference type="AlphaFoldDB" id="A0A9Q1FJL2"/>
<dbReference type="Proteomes" id="UP001152622">
    <property type="component" value="Chromosome 5"/>
</dbReference>
<feature type="region of interest" description="Disordered" evidence="1">
    <location>
        <begin position="1"/>
        <end position="35"/>
    </location>
</feature>
<gene>
    <name evidence="2" type="ORF">SKAU_G00166110</name>
</gene>
<organism evidence="2 3">
    <name type="scientific">Synaphobranchus kaupii</name>
    <name type="common">Kaup's arrowtooth eel</name>
    <dbReference type="NCBI Taxonomy" id="118154"/>
    <lineage>
        <taxon>Eukaryota</taxon>
        <taxon>Metazoa</taxon>
        <taxon>Chordata</taxon>
        <taxon>Craniata</taxon>
        <taxon>Vertebrata</taxon>
        <taxon>Euteleostomi</taxon>
        <taxon>Actinopterygii</taxon>
        <taxon>Neopterygii</taxon>
        <taxon>Teleostei</taxon>
        <taxon>Anguilliformes</taxon>
        <taxon>Synaphobranchidae</taxon>
        <taxon>Synaphobranchus</taxon>
    </lineage>
</organism>
<sequence>MAVLAGDGGNDQLCGLGSRRGTEERPETAGTSRCEDSELTARAPLGHSPAGQCTPFKMDGGLEKCLTLRASQWIQNMQFSEHRTLRVENLGVPFWAPSSQVKWSRLQETWDGAKARLFALARKV</sequence>
<comment type="caution">
    <text evidence="2">The sequence shown here is derived from an EMBL/GenBank/DDBJ whole genome shotgun (WGS) entry which is preliminary data.</text>
</comment>
<protein>
    <submittedName>
        <fullName evidence="2">Uncharacterized protein</fullName>
    </submittedName>
</protein>
<accession>A0A9Q1FJL2</accession>
<dbReference type="EMBL" id="JAINUF010000005">
    <property type="protein sequence ID" value="KAJ8360086.1"/>
    <property type="molecule type" value="Genomic_DNA"/>
</dbReference>
<evidence type="ECO:0000313" key="3">
    <source>
        <dbReference type="Proteomes" id="UP001152622"/>
    </source>
</evidence>
<evidence type="ECO:0000313" key="2">
    <source>
        <dbReference type="EMBL" id="KAJ8360086.1"/>
    </source>
</evidence>
<name>A0A9Q1FJL2_SYNKA</name>
<evidence type="ECO:0000256" key="1">
    <source>
        <dbReference type="SAM" id="MobiDB-lite"/>
    </source>
</evidence>